<evidence type="ECO:0000313" key="3">
    <source>
        <dbReference type="Proteomes" id="UP000735302"/>
    </source>
</evidence>
<keyword evidence="3" id="KW-1185">Reference proteome</keyword>
<feature type="region of interest" description="Disordered" evidence="1">
    <location>
        <begin position="161"/>
        <end position="181"/>
    </location>
</feature>
<gene>
    <name evidence="2" type="ORF">PoB_004772000</name>
</gene>
<organism evidence="2 3">
    <name type="scientific">Plakobranchus ocellatus</name>
    <dbReference type="NCBI Taxonomy" id="259542"/>
    <lineage>
        <taxon>Eukaryota</taxon>
        <taxon>Metazoa</taxon>
        <taxon>Spiralia</taxon>
        <taxon>Lophotrochozoa</taxon>
        <taxon>Mollusca</taxon>
        <taxon>Gastropoda</taxon>
        <taxon>Heterobranchia</taxon>
        <taxon>Euthyneura</taxon>
        <taxon>Panpulmonata</taxon>
        <taxon>Sacoglossa</taxon>
        <taxon>Placobranchoidea</taxon>
        <taxon>Plakobranchidae</taxon>
        <taxon>Plakobranchus</taxon>
    </lineage>
</organism>
<dbReference type="AlphaFoldDB" id="A0AAV4BP26"/>
<sequence>MNWVGGVRKRINASNRIDKKIQKEFFERKRLNALITTRDKSKEHDLVNHKTPSRSTNQRKEPKVSQDILAFQLARKTSLNKGQREKANFRVLDLGSKKAVAGMNMIAGKCVRAVDLPVSPLETPSILNLSSPPLCSCSEERDLAKENTNSHNIHQNLYEKTGRGQSLQPQNLQESRSQRVGASVAKPVFSMDLFGERIPRPLRERQQQQQKQMELSLAPPQRETSTHQPGLFSQEASRQTNQRFSSDQWISPSDHNFGAYSDSDVSSLFSSFPERRPNIYQADLFAQRDFEIISSPLSRHTDEPRFFFSGEERVGPLSPTEDHFKSIPNEARSQIGMQRNQATSLMCLNLNNEAKMEVFNGFSNIGYASSPPLLDSLSGTSRRVVYHHNKGDIHTSGSALATSHGAYRSNAAQNQYYIGEDSCFAPNTVNRPTKFCIKENNFNCCNGRMDPIASEHSHRKSSRLCPSDTQPGFLNESFDIMDNQNNTKNAGVLDAFYPDCKDNTRYENSICNNRDHTKPTGFEYGKSKSLSNNLRNGYASDGCKRGFDVAVLGAFQMTSKSNPDSKNSISLKNYYMSALPTFEKCKKSILHGARKKNCSSSKEVFLEICSLEDQNSGQTKLSQLSTARVKNKTLITGKTKTTEDTSVIDEDVRSIIVQMLDFVEQHEKLHSFLRAKTGASKRGGYDEAGNVHLKHPFPSLTSLPFDAHLDNKDTCCAPSDLTVEEPGAEKLNKPVLVDSGVQGMSPLATRSMSSQTSPAILVDNATSPVYFHHTRQQYCSGKGPSSEQNVRAKRNSHKTERNKRKPDVMNVKLLETEQYDGGDDNPDLHDGTSAEDLQLLVTKPED</sequence>
<comment type="caution">
    <text evidence="2">The sequence shown here is derived from an EMBL/GenBank/DDBJ whole genome shotgun (WGS) entry which is preliminary data.</text>
</comment>
<feature type="region of interest" description="Disordered" evidence="1">
    <location>
        <begin position="41"/>
        <end position="64"/>
    </location>
</feature>
<accession>A0AAV4BP26</accession>
<feature type="compositionally biased region" description="Polar residues" evidence="1">
    <location>
        <begin position="163"/>
        <end position="180"/>
    </location>
</feature>
<dbReference type="EMBL" id="BLXT01005251">
    <property type="protein sequence ID" value="GFO21215.1"/>
    <property type="molecule type" value="Genomic_DNA"/>
</dbReference>
<feature type="compositionally biased region" description="Polar residues" evidence="1">
    <location>
        <begin position="777"/>
        <end position="789"/>
    </location>
</feature>
<name>A0AAV4BP26_9GAST</name>
<feature type="compositionally biased region" description="Basic residues" evidence="1">
    <location>
        <begin position="791"/>
        <end position="804"/>
    </location>
</feature>
<dbReference type="Proteomes" id="UP000735302">
    <property type="component" value="Unassembled WGS sequence"/>
</dbReference>
<protein>
    <submittedName>
        <fullName evidence="2">Uncharacterized protein</fullName>
    </submittedName>
</protein>
<feature type="compositionally biased region" description="Polar residues" evidence="1">
    <location>
        <begin position="234"/>
        <end position="250"/>
    </location>
</feature>
<proteinExistence type="predicted"/>
<reference evidence="2 3" key="1">
    <citation type="journal article" date="2021" name="Elife">
        <title>Chloroplast acquisition without the gene transfer in kleptoplastic sea slugs, Plakobranchus ocellatus.</title>
        <authorList>
            <person name="Maeda T."/>
            <person name="Takahashi S."/>
            <person name="Yoshida T."/>
            <person name="Shimamura S."/>
            <person name="Takaki Y."/>
            <person name="Nagai Y."/>
            <person name="Toyoda A."/>
            <person name="Suzuki Y."/>
            <person name="Arimoto A."/>
            <person name="Ishii H."/>
            <person name="Satoh N."/>
            <person name="Nishiyama T."/>
            <person name="Hasebe M."/>
            <person name="Maruyama T."/>
            <person name="Minagawa J."/>
            <person name="Obokata J."/>
            <person name="Shigenobu S."/>
        </authorList>
    </citation>
    <scope>NUCLEOTIDE SEQUENCE [LARGE SCALE GENOMIC DNA]</scope>
</reference>
<evidence type="ECO:0000313" key="2">
    <source>
        <dbReference type="EMBL" id="GFO21215.1"/>
    </source>
</evidence>
<feature type="region of interest" description="Disordered" evidence="1">
    <location>
        <begin position="203"/>
        <end position="250"/>
    </location>
</feature>
<evidence type="ECO:0000256" key="1">
    <source>
        <dbReference type="SAM" id="MobiDB-lite"/>
    </source>
</evidence>
<feature type="region of interest" description="Disordered" evidence="1">
    <location>
        <begin position="777"/>
        <end position="846"/>
    </location>
</feature>